<dbReference type="Proteomes" id="UP000824120">
    <property type="component" value="Chromosome 6"/>
</dbReference>
<dbReference type="AlphaFoldDB" id="A0A9J5YJG5"/>
<organism evidence="1 2">
    <name type="scientific">Solanum commersonii</name>
    <name type="common">Commerson's wild potato</name>
    <name type="synonym">Commerson's nightshade</name>
    <dbReference type="NCBI Taxonomy" id="4109"/>
    <lineage>
        <taxon>Eukaryota</taxon>
        <taxon>Viridiplantae</taxon>
        <taxon>Streptophyta</taxon>
        <taxon>Embryophyta</taxon>
        <taxon>Tracheophyta</taxon>
        <taxon>Spermatophyta</taxon>
        <taxon>Magnoliopsida</taxon>
        <taxon>eudicotyledons</taxon>
        <taxon>Gunneridae</taxon>
        <taxon>Pentapetalae</taxon>
        <taxon>asterids</taxon>
        <taxon>lamiids</taxon>
        <taxon>Solanales</taxon>
        <taxon>Solanaceae</taxon>
        <taxon>Solanoideae</taxon>
        <taxon>Solaneae</taxon>
        <taxon>Solanum</taxon>
    </lineage>
</organism>
<protein>
    <submittedName>
        <fullName evidence="1">Uncharacterized protein</fullName>
    </submittedName>
</protein>
<dbReference type="EMBL" id="JACXVP010000006">
    <property type="protein sequence ID" value="KAG5600165.1"/>
    <property type="molecule type" value="Genomic_DNA"/>
</dbReference>
<keyword evidence="2" id="KW-1185">Reference proteome</keyword>
<evidence type="ECO:0000313" key="2">
    <source>
        <dbReference type="Proteomes" id="UP000824120"/>
    </source>
</evidence>
<gene>
    <name evidence="1" type="ORF">H5410_031535</name>
</gene>
<comment type="caution">
    <text evidence="1">The sequence shown here is derived from an EMBL/GenBank/DDBJ whole genome shotgun (WGS) entry which is preliminary data.</text>
</comment>
<dbReference type="OrthoDB" id="1319491at2759"/>
<proteinExistence type="predicted"/>
<accession>A0A9J5YJG5</accession>
<sequence>MFKIQFGRNSKLRDIGTAMSNKIVVLLLIFPKEPKSLRSCTSCSYDWRGTTHLILAMLAENSLGAFTFLAALVERTCHLYFHPFLRLHERNIWTLHDYGRKFITQSRSIEITISFFHWKDDSKNYTMCKNNGQRVCGLVQISLQSQLTILPRLFSFEQLWEKIDNSA</sequence>
<name>A0A9J5YJG5_SOLCO</name>
<reference evidence="1 2" key="1">
    <citation type="submission" date="2020-09" db="EMBL/GenBank/DDBJ databases">
        <title>De no assembly of potato wild relative species, Solanum commersonii.</title>
        <authorList>
            <person name="Cho K."/>
        </authorList>
    </citation>
    <scope>NUCLEOTIDE SEQUENCE [LARGE SCALE GENOMIC DNA]</scope>
    <source>
        <strain evidence="1">LZ3.2</strain>
        <tissue evidence="1">Leaf</tissue>
    </source>
</reference>
<evidence type="ECO:0000313" key="1">
    <source>
        <dbReference type="EMBL" id="KAG5600165.1"/>
    </source>
</evidence>